<feature type="region of interest" description="Disordered" evidence="5">
    <location>
        <begin position="1"/>
        <end position="21"/>
    </location>
</feature>
<evidence type="ECO:0000313" key="9">
    <source>
        <dbReference type="Proteomes" id="UP000619743"/>
    </source>
</evidence>
<dbReference type="GO" id="GO:0030313">
    <property type="term" value="C:cell envelope"/>
    <property type="evidence" value="ECO:0007669"/>
    <property type="project" value="UniProtKB-SubCell"/>
</dbReference>
<dbReference type="InterPro" id="IPR006143">
    <property type="entry name" value="RND_pump_MFP"/>
</dbReference>
<comment type="subcellular location">
    <subcellularLocation>
        <location evidence="1">Cell envelope</location>
    </subcellularLocation>
</comment>
<dbReference type="NCBIfam" id="TIGR01730">
    <property type="entry name" value="RND_mfp"/>
    <property type="match status" value="1"/>
</dbReference>
<feature type="transmembrane region" description="Helical" evidence="6">
    <location>
        <begin position="35"/>
        <end position="56"/>
    </location>
</feature>
<dbReference type="GO" id="GO:0022857">
    <property type="term" value="F:transmembrane transporter activity"/>
    <property type="evidence" value="ECO:0007669"/>
    <property type="project" value="InterPro"/>
</dbReference>
<dbReference type="SUPFAM" id="SSF111369">
    <property type="entry name" value="HlyD-like secretion proteins"/>
    <property type="match status" value="1"/>
</dbReference>
<dbReference type="InterPro" id="IPR058627">
    <property type="entry name" value="MdtA-like_C"/>
</dbReference>
<keyword evidence="9" id="KW-1185">Reference proteome</keyword>
<dbReference type="PANTHER" id="PTHR32347">
    <property type="entry name" value="EFFLUX SYSTEM COMPONENT YKNX-RELATED"/>
    <property type="match status" value="1"/>
</dbReference>
<dbReference type="PANTHER" id="PTHR32347:SF23">
    <property type="entry name" value="BLL5650 PROTEIN"/>
    <property type="match status" value="1"/>
</dbReference>
<evidence type="ECO:0000259" key="7">
    <source>
        <dbReference type="Pfam" id="PF25967"/>
    </source>
</evidence>
<protein>
    <submittedName>
        <fullName evidence="8">ABC transporter permease</fullName>
    </submittedName>
</protein>
<evidence type="ECO:0000256" key="5">
    <source>
        <dbReference type="SAM" id="MobiDB-lite"/>
    </source>
</evidence>
<keyword evidence="6" id="KW-0472">Membrane</keyword>
<reference evidence="9" key="1">
    <citation type="journal article" date="2019" name="Int. J. Syst. Evol. Microbiol.">
        <title>The Global Catalogue of Microorganisms (GCM) 10K type strain sequencing project: providing services to taxonomists for standard genome sequencing and annotation.</title>
        <authorList>
            <consortium name="The Broad Institute Genomics Platform"/>
            <consortium name="The Broad Institute Genome Sequencing Center for Infectious Disease"/>
            <person name="Wu L."/>
            <person name="Ma J."/>
        </authorList>
    </citation>
    <scope>NUCLEOTIDE SEQUENCE [LARGE SCALE GENOMIC DNA]</scope>
    <source>
        <strain evidence="9">CGMCC 1.10130</strain>
    </source>
</reference>
<dbReference type="RefSeq" id="WP_229744753.1">
    <property type="nucleotide sequence ID" value="NZ_BMDX01000015.1"/>
</dbReference>
<dbReference type="Gene3D" id="2.40.50.100">
    <property type="match status" value="1"/>
</dbReference>
<evidence type="ECO:0000313" key="8">
    <source>
        <dbReference type="EMBL" id="GGA84012.1"/>
    </source>
</evidence>
<accession>A0A8J2U7I3</accession>
<gene>
    <name evidence="8" type="ORF">GCM10011369_27540</name>
</gene>
<sequence length="435" mass="48396">MKHMNKSLKPVSPAGSGAVSGSAMDRKVSKVSKRWPKFAIAAVVSAVGLWLAIGIYQKSDGSALAVQSDRVVISTIIEGTFEDFIPVRGRVAPAQTVFLDAIEGGRVERILVEDGMALNAGDLIVELSNASLQLNVLGNEARVAEQLNNMRSIELSLEQNRLRHKSNIIDIEYQIKMLSRQFKREQDLIKTGAVNKSKFDDTKDTLDWYKSQLAVTLESQASDARMQEEQLQFLKATSARLENNLAISRQNLENMNVRAPVDGKLSGFNIEVGQSIGRGERIGQIDTPNDFKLTAYIDEYYLGRVDIGQQASYQQYPLVISKIYPQVQNGQFEVDFKFVDQQPSGIRRGQTIQTKLTLGDASKAVLLPNGAFYQDTGGNWIFVVTDDGSEAIKRPIRLGRRNSQYIEVIEGLEVGERVVTSPYTSYQNKQRLTLN</sequence>
<comment type="similarity">
    <text evidence="2">Belongs to the membrane fusion protein (MFP) (TC 8.A.1) family.</text>
</comment>
<dbReference type="Gene3D" id="2.40.30.170">
    <property type="match status" value="1"/>
</dbReference>
<name>A0A8J2U7I3_9GAMM</name>
<evidence type="ECO:0000256" key="2">
    <source>
        <dbReference type="ARBA" id="ARBA00009477"/>
    </source>
</evidence>
<dbReference type="Proteomes" id="UP000619743">
    <property type="component" value="Unassembled WGS sequence"/>
</dbReference>
<feature type="coiled-coil region" evidence="4">
    <location>
        <begin position="224"/>
        <end position="258"/>
    </location>
</feature>
<dbReference type="GO" id="GO:0016020">
    <property type="term" value="C:membrane"/>
    <property type="evidence" value="ECO:0007669"/>
    <property type="project" value="InterPro"/>
</dbReference>
<evidence type="ECO:0000256" key="4">
    <source>
        <dbReference type="SAM" id="Coils"/>
    </source>
</evidence>
<evidence type="ECO:0000256" key="6">
    <source>
        <dbReference type="SAM" id="Phobius"/>
    </source>
</evidence>
<dbReference type="Gene3D" id="1.10.287.470">
    <property type="entry name" value="Helix hairpin bin"/>
    <property type="match status" value="1"/>
</dbReference>
<dbReference type="AlphaFoldDB" id="A0A8J2U7I3"/>
<keyword evidence="3 4" id="KW-0175">Coiled coil</keyword>
<keyword evidence="6" id="KW-0812">Transmembrane</keyword>
<dbReference type="EMBL" id="BMDX01000015">
    <property type="protein sequence ID" value="GGA84012.1"/>
    <property type="molecule type" value="Genomic_DNA"/>
</dbReference>
<comment type="caution">
    <text evidence="8">The sequence shown here is derived from an EMBL/GenBank/DDBJ whole genome shotgun (WGS) entry which is preliminary data.</text>
</comment>
<dbReference type="Pfam" id="PF25967">
    <property type="entry name" value="RND-MFP_C"/>
    <property type="match status" value="1"/>
</dbReference>
<proteinExistence type="inferred from homology"/>
<keyword evidence="6" id="KW-1133">Transmembrane helix</keyword>
<organism evidence="8 9">
    <name type="scientific">Neiella marina</name>
    <dbReference type="NCBI Taxonomy" id="508461"/>
    <lineage>
        <taxon>Bacteria</taxon>
        <taxon>Pseudomonadati</taxon>
        <taxon>Pseudomonadota</taxon>
        <taxon>Gammaproteobacteria</taxon>
        <taxon>Alteromonadales</taxon>
        <taxon>Echinimonadaceae</taxon>
        <taxon>Neiella</taxon>
    </lineage>
</organism>
<dbReference type="InterPro" id="IPR050465">
    <property type="entry name" value="UPF0194_transport"/>
</dbReference>
<feature type="compositionally biased region" description="Low complexity" evidence="5">
    <location>
        <begin position="10"/>
        <end position="21"/>
    </location>
</feature>
<dbReference type="Gene3D" id="2.40.420.20">
    <property type="match status" value="1"/>
</dbReference>
<feature type="domain" description="Multidrug resistance protein MdtA-like C-terminal permuted SH3" evidence="7">
    <location>
        <begin position="364"/>
        <end position="421"/>
    </location>
</feature>
<evidence type="ECO:0000256" key="1">
    <source>
        <dbReference type="ARBA" id="ARBA00004196"/>
    </source>
</evidence>
<evidence type="ECO:0000256" key="3">
    <source>
        <dbReference type="ARBA" id="ARBA00023054"/>
    </source>
</evidence>